<feature type="compositionally biased region" description="Polar residues" evidence="1">
    <location>
        <begin position="1114"/>
        <end position="1123"/>
    </location>
</feature>
<dbReference type="Proteomes" id="UP001150925">
    <property type="component" value="Unassembled WGS sequence"/>
</dbReference>
<feature type="compositionally biased region" description="Polar residues" evidence="1">
    <location>
        <begin position="380"/>
        <end position="399"/>
    </location>
</feature>
<organism evidence="2 3">
    <name type="scientific">Dispira parvispora</name>
    <dbReference type="NCBI Taxonomy" id="1520584"/>
    <lineage>
        <taxon>Eukaryota</taxon>
        <taxon>Fungi</taxon>
        <taxon>Fungi incertae sedis</taxon>
        <taxon>Zoopagomycota</taxon>
        <taxon>Kickxellomycotina</taxon>
        <taxon>Dimargaritomycetes</taxon>
        <taxon>Dimargaritales</taxon>
        <taxon>Dimargaritaceae</taxon>
        <taxon>Dispira</taxon>
    </lineage>
</organism>
<feature type="compositionally biased region" description="Basic and acidic residues" evidence="1">
    <location>
        <begin position="200"/>
        <end position="211"/>
    </location>
</feature>
<dbReference type="Gene3D" id="1.25.10.10">
    <property type="entry name" value="Leucine-rich Repeat Variant"/>
    <property type="match status" value="1"/>
</dbReference>
<feature type="compositionally biased region" description="Low complexity" evidence="1">
    <location>
        <begin position="868"/>
        <end position="879"/>
    </location>
</feature>
<comment type="caution">
    <text evidence="2">The sequence shown here is derived from an EMBL/GenBank/DDBJ whole genome shotgun (WGS) entry which is preliminary data.</text>
</comment>
<feature type="compositionally biased region" description="Polar residues" evidence="1">
    <location>
        <begin position="779"/>
        <end position="800"/>
    </location>
</feature>
<feature type="region of interest" description="Disordered" evidence="1">
    <location>
        <begin position="1110"/>
        <end position="1197"/>
    </location>
</feature>
<feature type="region of interest" description="Disordered" evidence="1">
    <location>
        <begin position="196"/>
        <end position="258"/>
    </location>
</feature>
<feature type="region of interest" description="Disordered" evidence="1">
    <location>
        <begin position="514"/>
        <end position="606"/>
    </location>
</feature>
<feature type="compositionally biased region" description="Polar residues" evidence="1">
    <location>
        <begin position="47"/>
        <end position="60"/>
    </location>
</feature>
<feature type="compositionally biased region" description="Basic and acidic residues" evidence="1">
    <location>
        <begin position="335"/>
        <end position="346"/>
    </location>
</feature>
<protein>
    <submittedName>
        <fullName evidence="2">Nuclear aminoacylation-dependent tRNA export pathway component</fullName>
    </submittedName>
</protein>
<feature type="compositionally biased region" description="Acidic residues" evidence="1">
    <location>
        <begin position="526"/>
        <end position="548"/>
    </location>
</feature>
<feature type="region of interest" description="Disordered" evidence="1">
    <location>
        <begin position="1281"/>
        <end position="1310"/>
    </location>
</feature>
<evidence type="ECO:0000256" key="1">
    <source>
        <dbReference type="SAM" id="MobiDB-lite"/>
    </source>
</evidence>
<proteinExistence type="predicted"/>
<feature type="region of interest" description="Disordered" evidence="1">
    <location>
        <begin position="927"/>
        <end position="954"/>
    </location>
</feature>
<keyword evidence="3" id="KW-1185">Reference proteome</keyword>
<feature type="region of interest" description="Disordered" evidence="1">
    <location>
        <begin position="1"/>
        <end position="62"/>
    </location>
</feature>
<feature type="compositionally biased region" description="Polar residues" evidence="1">
    <location>
        <begin position="234"/>
        <end position="255"/>
    </location>
</feature>
<accession>A0A9W8B0Z3</accession>
<feature type="region of interest" description="Disordered" evidence="1">
    <location>
        <begin position="266"/>
        <end position="285"/>
    </location>
</feature>
<feature type="region of interest" description="Disordered" evidence="1">
    <location>
        <begin position="69"/>
        <end position="88"/>
    </location>
</feature>
<name>A0A9W8B0Z3_9FUNG</name>
<feature type="compositionally biased region" description="Basic and acidic residues" evidence="1">
    <location>
        <begin position="992"/>
        <end position="1020"/>
    </location>
</feature>
<dbReference type="InterPro" id="IPR011989">
    <property type="entry name" value="ARM-like"/>
</dbReference>
<reference evidence="2" key="1">
    <citation type="submission" date="2022-07" db="EMBL/GenBank/DDBJ databases">
        <title>Phylogenomic reconstructions and comparative analyses of Kickxellomycotina fungi.</title>
        <authorList>
            <person name="Reynolds N.K."/>
            <person name="Stajich J.E."/>
            <person name="Barry K."/>
            <person name="Grigoriev I.V."/>
            <person name="Crous P."/>
            <person name="Smith M.E."/>
        </authorList>
    </citation>
    <scope>NUCLEOTIDE SEQUENCE</scope>
    <source>
        <strain evidence="2">RSA 1196</strain>
    </source>
</reference>
<feature type="compositionally biased region" description="Polar residues" evidence="1">
    <location>
        <begin position="266"/>
        <end position="277"/>
    </location>
</feature>
<feature type="region of interest" description="Disordered" evidence="1">
    <location>
        <begin position="372"/>
        <end position="428"/>
    </location>
</feature>
<feature type="region of interest" description="Disordered" evidence="1">
    <location>
        <begin position="992"/>
        <end position="1058"/>
    </location>
</feature>
<evidence type="ECO:0000313" key="2">
    <source>
        <dbReference type="EMBL" id="KAJ1970295.1"/>
    </source>
</evidence>
<feature type="region of interest" description="Disordered" evidence="1">
    <location>
        <begin position="765"/>
        <end position="879"/>
    </location>
</feature>
<gene>
    <name evidence="2" type="primary">CEX1_1</name>
    <name evidence="2" type="ORF">IWQ62_000022</name>
</gene>
<feature type="compositionally biased region" description="Acidic residues" evidence="1">
    <location>
        <begin position="1165"/>
        <end position="1176"/>
    </location>
</feature>
<dbReference type="OrthoDB" id="5600591at2759"/>
<feature type="region of interest" description="Disordered" evidence="1">
    <location>
        <begin position="335"/>
        <end position="354"/>
    </location>
</feature>
<feature type="compositionally biased region" description="Basic and acidic residues" evidence="1">
    <location>
        <begin position="590"/>
        <end position="606"/>
    </location>
</feature>
<feature type="compositionally biased region" description="Polar residues" evidence="1">
    <location>
        <begin position="569"/>
        <end position="588"/>
    </location>
</feature>
<dbReference type="EMBL" id="JANBPY010000001">
    <property type="protein sequence ID" value="KAJ1970295.1"/>
    <property type="molecule type" value="Genomic_DNA"/>
</dbReference>
<evidence type="ECO:0000313" key="3">
    <source>
        <dbReference type="Proteomes" id="UP001150925"/>
    </source>
</evidence>
<sequence>MFFRKKAGLTTSTTGTDKSCNRNAKRLGPGTGLTIKSLAKTGGKKNAASNQSQSPLSSGESIDAQFDARLSPPLSPVHNVPLAPSGVGQRQHVSPFIRLNQAVTRSVDSSAGLTVVPDNSSPSSGPEISMIRASTLPAHSSEPPTPHAHESPRLMTSVTYHGSGASCATSVPGHINLPSQPPSQFNLFTSGVTSSTTVNETRDRRSIKDKNISSSVVGAKDTSCRSHIPPMRSVHQSTGSLRPESLNQESDNSRPSLLGEILGTLDTSQPSQIPNNRPTDPVPVTQPTDNFSEFDRWIMGVETGQRPASPLGEPAVPSPHTTSKITSAVRPALLSEKDTTESDKATHSSLPMPLLNFDGPGSSIDGKELHISDEQKSVRKSSNTDIGNTDTKPLNTNTKAKSRSSHWLSGLLPTKGSKKCHRELPPERPEKLTLSLDLGNDTTFSNVMNDLVESKTTQAEEEIELALQDNTSALSQFLIRNVPPTCNTGTSFRELPSGQKQAISALTELLHHKGISPTRPVMNNSDVEDSDTDGSELSEGGYSDDESGPDTPGGAKKQTEHEKKGVSWNLPSGQVSEADQANQATSASDMAKDEERKRREQEKEKERALLQRMLDRHRNEILKGHGAIHNWMVNSGINPDALFDEPSKPVEEARPPVNAKYRSIPNPFTAPGVEDPSQPYFGSPYGNPAGGGRLMYNSNRSGSNINTTSSFGATFTRRNYSAQALPSFPLTNLPPCPPPPNLHMAYNGAVNLHNGSPGIPFPFNDNQVPVAHDGKSDSDPNTVCSKTYVSPLLSHTNRQHMSPLHPTHTRKPYQEHNPGVSPPMEYQTSPTVSHGEPVGRHSEAENTPVMNPPDLTGPTQPNPDLSDSKSVSSVKGVSAVTDPASKLVPIAGSCEQHSSDESDVDGESSGYVDFQKKANPLARPIVMTEEPDPPAISPTETKRRFKTNFKRTSSDARTRAGVYANTFNSVGTPVALPNLILAKRKQEEEERLQAVAREEEKRKAEAIEEKTTRQQRKGDNHGNSSSESEYSDEYSDADSGSHSYESENSADEGAPAPPFGPFVPGFPYYGCYPAPPGTPGYPPSGGMMPAPGYYPVYPVMATPPGVFAMPPSRESASPTSSTVPPKGNPLGPAPRSLKDLAPPPSVTKVNSPQKPANAVRYPLDSSDDSDESEDELEEKKVAPVASSTIPHASGTVPVNGYAHPYAMTNSTHPHMVMFATGNRPPMVYPSAARLNPGHPSLLAAGSPTAASGYTAWPLSPMSPTVHHPDAVANMGYRVPGNDGQPGTSATGKELFHPGHMHSSSPHPSPIPLPYYHSPGSPTSFSYGAIPPGNFSHPTAMVDLTKEPSTPQPFHPIAPPNHGLPGPIANMRMQSGINQSYLMSGRMHGADSGGYPPTNHGFPPEKRHPSHLSPRVHGAAIHKATVVLLIIRILRDSFVHGWMAALMAIAAIGTHLNLKDVSNTVSPLVCQLSLDPEKPVSTQASKTLHGLLKLIKTEAVKMPDPVQSVQGVTLREEANDTLPKGWGRWAVSSLSRGIMALGNIMVTAKPGSETVSPKSE</sequence>
<feature type="compositionally biased region" description="Polar residues" evidence="1">
    <location>
        <begin position="9"/>
        <end position="22"/>
    </location>
</feature>